<name>A0ABV0DSG5_9BURK</name>
<comment type="caution">
    <text evidence="8">The sequence shown here is derived from an EMBL/GenBank/DDBJ whole genome shotgun (WGS) entry which is preliminary data.</text>
</comment>
<dbReference type="SUPFAM" id="SSF55874">
    <property type="entry name" value="ATPase domain of HSP90 chaperone/DNA topoisomerase II/histidine kinase"/>
    <property type="match status" value="1"/>
</dbReference>
<dbReference type="Gene3D" id="1.10.287.130">
    <property type="match status" value="1"/>
</dbReference>
<dbReference type="SMART" id="SM00448">
    <property type="entry name" value="REC"/>
    <property type="match status" value="1"/>
</dbReference>
<dbReference type="SMART" id="SM00388">
    <property type="entry name" value="HisKA"/>
    <property type="match status" value="1"/>
</dbReference>
<dbReference type="PROSITE" id="PS50110">
    <property type="entry name" value="RESPONSE_REGULATORY"/>
    <property type="match status" value="1"/>
</dbReference>
<keyword evidence="8" id="KW-0067">ATP-binding</keyword>
<dbReference type="CDD" id="cd00082">
    <property type="entry name" value="HisKA"/>
    <property type="match status" value="1"/>
</dbReference>
<keyword evidence="3 4" id="KW-0597">Phosphoprotein</keyword>
<organism evidence="8 9">
    <name type="scientific">Paraburkholderia caribensis</name>
    <dbReference type="NCBI Taxonomy" id="75105"/>
    <lineage>
        <taxon>Bacteria</taxon>
        <taxon>Pseudomonadati</taxon>
        <taxon>Pseudomonadota</taxon>
        <taxon>Betaproteobacteria</taxon>
        <taxon>Burkholderiales</taxon>
        <taxon>Burkholderiaceae</taxon>
        <taxon>Paraburkholderia</taxon>
    </lineage>
</organism>
<dbReference type="Pfam" id="PF00072">
    <property type="entry name" value="Response_reg"/>
    <property type="match status" value="1"/>
</dbReference>
<dbReference type="CDD" id="cd17580">
    <property type="entry name" value="REC_2_DhkD-like"/>
    <property type="match status" value="1"/>
</dbReference>
<dbReference type="PROSITE" id="PS50109">
    <property type="entry name" value="HIS_KIN"/>
    <property type="match status" value="1"/>
</dbReference>
<dbReference type="Proteomes" id="UP001462961">
    <property type="component" value="Unassembled WGS sequence"/>
</dbReference>
<protein>
    <recommendedName>
        <fullName evidence="2">histidine kinase</fullName>
        <ecNumber evidence="2">2.7.13.3</ecNumber>
    </recommendedName>
</protein>
<dbReference type="Pfam" id="PF00512">
    <property type="entry name" value="HisKA"/>
    <property type="match status" value="1"/>
</dbReference>
<dbReference type="EC" id="2.7.13.3" evidence="2"/>
<evidence type="ECO:0000256" key="5">
    <source>
        <dbReference type="SAM" id="Coils"/>
    </source>
</evidence>
<dbReference type="InterPro" id="IPR036890">
    <property type="entry name" value="HATPase_C_sf"/>
</dbReference>
<reference evidence="8 9" key="1">
    <citation type="submission" date="2024-01" db="EMBL/GenBank/DDBJ databases">
        <title>The diversity of rhizobia nodulating Mimosa spp. in eleven states of Brazil covering several biomes is determined by host plant, location, and edaphic factors.</title>
        <authorList>
            <person name="Rouws L."/>
            <person name="Barauna A."/>
            <person name="Beukes C."/>
            <person name="De Faria S.M."/>
            <person name="Gross E."/>
            <person name="Dos Reis Junior F.B."/>
            <person name="Simon M."/>
            <person name="Maluk M."/>
            <person name="Odee D.W."/>
            <person name="Kenicer G."/>
            <person name="Young J.P.W."/>
            <person name="Reis V.M."/>
            <person name="Zilli J."/>
            <person name="James E.K."/>
        </authorList>
    </citation>
    <scope>NUCLEOTIDE SEQUENCE [LARGE SCALE GENOMIC DNA]</scope>
    <source>
        <strain evidence="8 9">JHI1651</strain>
    </source>
</reference>
<evidence type="ECO:0000256" key="2">
    <source>
        <dbReference type="ARBA" id="ARBA00012438"/>
    </source>
</evidence>
<dbReference type="SMART" id="SM00387">
    <property type="entry name" value="HATPase_c"/>
    <property type="match status" value="1"/>
</dbReference>
<comment type="catalytic activity">
    <reaction evidence="1">
        <text>ATP + protein L-histidine = ADP + protein N-phospho-L-histidine.</text>
        <dbReference type="EC" id="2.7.13.3"/>
    </reaction>
</comment>
<dbReference type="EMBL" id="JAYLVJ010000005">
    <property type="protein sequence ID" value="MEO1753460.1"/>
    <property type="molecule type" value="Genomic_DNA"/>
</dbReference>
<dbReference type="InterPro" id="IPR036097">
    <property type="entry name" value="HisK_dim/P_sf"/>
</dbReference>
<proteinExistence type="predicted"/>
<keyword evidence="8" id="KW-0547">Nucleotide-binding</keyword>
<accession>A0ABV0DSG5</accession>
<evidence type="ECO:0000259" key="7">
    <source>
        <dbReference type="PROSITE" id="PS50110"/>
    </source>
</evidence>
<sequence length="406" mass="44046">MQSDSLAAARRELERANAELEARVEARTRDLEVLLGERDEFLSMLSHELRNPLAPIESAIEVIRRTVPEHSPAAAASHIVTRQVRNLSVILNDLLDADRTVRGMFSIDPVPVELAAVIKDAVDVIGPAVAQNGQTLATDGLDRFATIAGDRVRLNQVLINLLNNATTYAPRGGHIYVSMAVAEGEVRVCVSDDGPGVPEALRDRIFSLFVQGPRDLDRSQGGFGIGLAVARQIVERHGGSLTLERAQSGRWSRFVMTLACTLDAPAVWPAINRAAARSQTVSRRILVVDDEPDVVSALLSLLEMEGHEVRAAYDGETALEIAKTFEPEVVFADIGMPRIDGYELARRLRNLRATASSMIVAVSGYGTKAERERSDQAGFDAHLVKPVAPPALLCLIDKASGEERAD</sequence>
<feature type="modified residue" description="4-aspartylphosphate" evidence="4">
    <location>
        <position position="333"/>
    </location>
</feature>
<dbReference type="Gene3D" id="3.40.50.2300">
    <property type="match status" value="1"/>
</dbReference>
<dbReference type="SUPFAM" id="SSF47384">
    <property type="entry name" value="Homodimeric domain of signal transducing histidine kinase"/>
    <property type="match status" value="1"/>
</dbReference>
<dbReference type="InterPro" id="IPR003661">
    <property type="entry name" value="HisK_dim/P_dom"/>
</dbReference>
<evidence type="ECO:0000313" key="9">
    <source>
        <dbReference type="Proteomes" id="UP001462961"/>
    </source>
</evidence>
<dbReference type="Gene3D" id="3.30.565.10">
    <property type="entry name" value="Histidine kinase-like ATPase, C-terminal domain"/>
    <property type="match status" value="1"/>
</dbReference>
<dbReference type="PANTHER" id="PTHR43547:SF2">
    <property type="entry name" value="HYBRID SIGNAL TRANSDUCTION HISTIDINE KINASE C"/>
    <property type="match status" value="1"/>
</dbReference>
<dbReference type="SUPFAM" id="SSF52172">
    <property type="entry name" value="CheY-like"/>
    <property type="match status" value="1"/>
</dbReference>
<feature type="domain" description="Histidine kinase" evidence="6">
    <location>
        <begin position="44"/>
        <end position="262"/>
    </location>
</feature>
<keyword evidence="5" id="KW-0175">Coiled coil</keyword>
<dbReference type="InterPro" id="IPR003594">
    <property type="entry name" value="HATPase_dom"/>
</dbReference>
<dbReference type="PANTHER" id="PTHR43547">
    <property type="entry name" value="TWO-COMPONENT HISTIDINE KINASE"/>
    <property type="match status" value="1"/>
</dbReference>
<feature type="domain" description="Response regulatory" evidence="7">
    <location>
        <begin position="284"/>
        <end position="400"/>
    </location>
</feature>
<dbReference type="PRINTS" id="PR00344">
    <property type="entry name" value="BCTRLSENSOR"/>
</dbReference>
<evidence type="ECO:0000259" key="6">
    <source>
        <dbReference type="PROSITE" id="PS50109"/>
    </source>
</evidence>
<dbReference type="InterPro" id="IPR004358">
    <property type="entry name" value="Sig_transdc_His_kin-like_C"/>
</dbReference>
<dbReference type="InterPro" id="IPR001789">
    <property type="entry name" value="Sig_transdc_resp-reg_receiver"/>
</dbReference>
<evidence type="ECO:0000256" key="1">
    <source>
        <dbReference type="ARBA" id="ARBA00000085"/>
    </source>
</evidence>
<dbReference type="InterPro" id="IPR011006">
    <property type="entry name" value="CheY-like_superfamily"/>
</dbReference>
<feature type="coiled-coil region" evidence="5">
    <location>
        <begin position="3"/>
        <end position="37"/>
    </location>
</feature>
<gene>
    <name evidence="8" type="ORF">VOI32_05935</name>
</gene>
<dbReference type="RefSeq" id="WP_342925614.1">
    <property type="nucleotide sequence ID" value="NZ_JAKUCO010000005.1"/>
</dbReference>
<dbReference type="Pfam" id="PF02518">
    <property type="entry name" value="HATPase_c"/>
    <property type="match status" value="1"/>
</dbReference>
<evidence type="ECO:0000313" key="8">
    <source>
        <dbReference type="EMBL" id="MEO1753460.1"/>
    </source>
</evidence>
<dbReference type="InterPro" id="IPR005467">
    <property type="entry name" value="His_kinase_dom"/>
</dbReference>
<keyword evidence="9" id="KW-1185">Reference proteome</keyword>
<dbReference type="GO" id="GO:0005524">
    <property type="term" value="F:ATP binding"/>
    <property type="evidence" value="ECO:0007669"/>
    <property type="project" value="UniProtKB-KW"/>
</dbReference>
<evidence type="ECO:0000256" key="4">
    <source>
        <dbReference type="PROSITE-ProRule" id="PRU00169"/>
    </source>
</evidence>
<evidence type="ECO:0000256" key="3">
    <source>
        <dbReference type="ARBA" id="ARBA00022553"/>
    </source>
</evidence>